<gene>
    <name evidence="1" type="ORF">R1flu_002427</name>
</gene>
<evidence type="ECO:0000313" key="1">
    <source>
        <dbReference type="EMBL" id="KAL2622222.1"/>
    </source>
</evidence>
<dbReference type="Proteomes" id="UP001605036">
    <property type="component" value="Unassembled WGS sequence"/>
</dbReference>
<organism evidence="1 2">
    <name type="scientific">Riccia fluitans</name>
    <dbReference type="NCBI Taxonomy" id="41844"/>
    <lineage>
        <taxon>Eukaryota</taxon>
        <taxon>Viridiplantae</taxon>
        <taxon>Streptophyta</taxon>
        <taxon>Embryophyta</taxon>
        <taxon>Marchantiophyta</taxon>
        <taxon>Marchantiopsida</taxon>
        <taxon>Marchantiidae</taxon>
        <taxon>Marchantiales</taxon>
        <taxon>Ricciaceae</taxon>
        <taxon>Riccia</taxon>
    </lineage>
</organism>
<name>A0ABD1Y911_9MARC</name>
<reference evidence="1 2" key="1">
    <citation type="submission" date="2024-09" db="EMBL/GenBank/DDBJ databases">
        <title>Chromosome-scale assembly of Riccia fluitans.</title>
        <authorList>
            <person name="Paukszto L."/>
            <person name="Sawicki J."/>
            <person name="Karawczyk K."/>
            <person name="Piernik-Szablinska J."/>
            <person name="Szczecinska M."/>
            <person name="Mazdziarz M."/>
        </authorList>
    </citation>
    <scope>NUCLEOTIDE SEQUENCE [LARGE SCALE GENOMIC DNA]</scope>
    <source>
        <strain evidence="1">Rf_01</strain>
        <tissue evidence="1">Aerial parts of the thallus</tissue>
    </source>
</reference>
<proteinExistence type="predicted"/>
<dbReference type="EMBL" id="JBHFFA010000006">
    <property type="protein sequence ID" value="KAL2622222.1"/>
    <property type="molecule type" value="Genomic_DNA"/>
</dbReference>
<dbReference type="AlphaFoldDB" id="A0ABD1Y911"/>
<keyword evidence="2" id="KW-1185">Reference proteome</keyword>
<evidence type="ECO:0000313" key="2">
    <source>
        <dbReference type="Proteomes" id="UP001605036"/>
    </source>
</evidence>
<accession>A0ABD1Y911</accession>
<comment type="caution">
    <text evidence="1">The sequence shown here is derived from an EMBL/GenBank/DDBJ whole genome shotgun (WGS) entry which is preliminary data.</text>
</comment>
<protein>
    <submittedName>
        <fullName evidence="1">Uncharacterized protein</fullName>
    </submittedName>
</protein>
<sequence length="79" mass="8887">MGNEKGQALATEYPVCNRIRGHMTSIVGTDSLSVTVDCSTSNSQGAEGSGWRIQIARWRVRKSWSNAEREKQKRREEGF</sequence>